<dbReference type="PANTHER" id="PTHR10460">
    <property type="entry name" value="ABL INTERACTOR FAMILY MEMBER"/>
    <property type="match status" value="1"/>
</dbReference>
<dbReference type="PROSITE" id="PS50004">
    <property type="entry name" value="C2"/>
    <property type="match status" value="1"/>
</dbReference>
<evidence type="ECO:0000256" key="2">
    <source>
        <dbReference type="ARBA" id="ARBA00025223"/>
    </source>
</evidence>
<evidence type="ECO:0000313" key="5">
    <source>
        <dbReference type="EMBL" id="GFS38771.1"/>
    </source>
</evidence>
<dbReference type="OrthoDB" id="5971719at2759"/>
<feature type="compositionally biased region" description="Low complexity" evidence="3">
    <location>
        <begin position="446"/>
        <end position="456"/>
    </location>
</feature>
<sequence>MELKQSPASMTFDEVSMERSKSFVKALQEFKNLRPQLYSAAEYCEKSYLHSEQKQMVLDNLKDYAVRALVNAVDHLGTVAYKLTDLLEQQTLDVSTMELKVSCLNQQLLTCKTYTDKEGLRQQQLLAFIPRHHKHYILPNSVNKKVHFSPQIRTDTRQSHVQTRPRLYPSGTPAPNTLSWHLASETKSTLKSIPRALISSEDPKTSGKASRCFHLVDAEESTRMKSSTAHPQLSGGRHASSAAMHSLITARRDSKEGLQTFDSFQVVQQSKRRPLTCAGFRRTPSHGVDSSAKLRTRLDRLGGENPTWNEKFLFRVTSEFLAGETSAVSFEIYAVGYIKDPLVGTVRFLLSSAASRPGIGTPSFTAVQVRRPSGRFHGVLNIAATVLHGLDFASLGGFSAICIRDLMDETHRRRRRHGRRGSEKSEQSSGYESCGDSVDLSDGADSTTSSSSTTSTVLKDWNSERGEKDLKSDGKALLCGLMLQRKIHLRPSDQNLPPSQQEKENRSTIEID</sequence>
<evidence type="ECO:0000256" key="1">
    <source>
        <dbReference type="ARBA" id="ARBA00010020"/>
    </source>
</evidence>
<dbReference type="Pfam" id="PF00168">
    <property type="entry name" value="C2"/>
    <property type="match status" value="1"/>
</dbReference>
<feature type="region of interest" description="Disordered" evidence="3">
    <location>
        <begin position="489"/>
        <end position="512"/>
    </location>
</feature>
<dbReference type="PANTHER" id="PTHR10460:SF0">
    <property type="entry name" value="ABELSON INTERACTING PROTEIN, ISOFORM D"/>
    <property type="match status" value="1"/>
</dbReference>
<evidence type="ECO:0000313" key="6">
    <source>
        <dbReference type="Proteomes" id="UP000585474"/>
    </source>
</evidence>
<dbReference type="Proteomes" id="UP000585474">
    <property type="component" value="Unassembled WGS sequence"/>
</dbReference>
<protein>
    <submittedName>
        <fullName evidence="5">ABI-1-like 1</fullName>
    </submittedName>
</protein>
<dbReference type="AlphaFoldDB" id="A0A7J0DN30"/>
<name>A0A7J0DN30_9ERIC</name>
<dbReference type="Gene3D" id="6.10.140.1620">
    <property type="match status" value="1"/>
</dbReference>
<organism evidence="5 6">
    <name type="scientific">Actinidia rufa</name>
    <dbReference type="NCBI Taxonomy" id="165716"/>
    <lineage>
        <taxon>Eukaryota</taxon>
        <taxon>Viridiplantae</taxon>
        <taxon>Streptophyta</taxon>
        <taxon>Embryophyta</taxon>
        <taxon>Tracheophyta</taxon>
        <taxon>Spermatophyta</taxon>
        <taxon>Magnoliopsida</taxon>
        <taxon>eudicotyledons</taxon>
        <taxon>Gunneridae</taxon>
        <taxon>Pentapetalae</taxon>
        <taxon>asterids</taxon>
        <taxon>Ericales</taxon>
        <taxon>Actinidiaceae</taxon>
        <taxon>Actinidia</taxon>
    </lineage>
</organism>
<feature type="compositionally biased region" description="Basic and acidic residues" evidence="3">
    <location>
        <begin position="501"/>
        <end position="512"/>
    </location>
</feature>
<evidence type="ECO:0000256" key="3">
    <source>
        <dbReference type="SAM" id="MobiDB-lite"/>
    </source>
</evidence>
<dbReference type="EMBL" id="BJWL01000316">
    <property type="protein sequence ID" value="GFS38771.1"/>
    <property type="molecule type" value="Genomic_DNA"/>
</dbReference>
<feature type="region of interest" description="Disordered" evidence="3">
    <location>
        <begin position="219"/>
        <end position="239"/>
    </location>
</feature>
<feature type="compositionally biased region" description="Basic and acidic residues" evidence="3">
    <location>
        <begin position="461"/>
        <end position="471"/>
    </location>
</feature>
<dbReference type="Gene3D" id="2.60.40.150">
    <property type="entry name" value="C2 domain"/>
    <property type="match status" value="1"/>
</dbReference>
<keyword evidence="6" id="KW-1185">Reference proteome</keyword>
<proteinExistence type="inferred from homology"/>
<gene>
    <name evidence="5" type="ORF">Acr_00g0059310</name>
</gene>
<evidence type="ECO:0000259" key="4">
    <source>
        <dbReference type="PROSITE" id="PS50004"/>
    </source>
</evidence>
<comment type="similarity">
    <text evidence="1">Belongs to the ABI family.</text>
</comment>
<dbReference type="InterPro" id="IPR000008">
    <property type="entry name" value="C2_dom"/>
</dbReference>
<dbReference type="SUPFAM" id="SSF49562">
    <property type="entry name" value="C2 domain (Calcium/lipid-binding domain, CaLB)"/>
    <property type="match status" value="1"/>
</dbReference>
<feature type="region of interest" description="Disordered" evidence="3">
    <location>
        <begin position="411"/>
        <end position="471"/>
    </location>
</feature>
<dbReference type="InterPro" id="IPR035892">
    <property type="entry name" value="C2_domain_sf"/>
</dbReference>
<comment type="caution">
    <text evidence="5">The sequence shown here is derived from an EMBL/GenBank/DDBJ whole genome shotgun (WGS) entry which is preliminary data.</text>
</comment>
<feature type="region of interest" description="Disordered" evidence="3">
    <location>
        <begin position="152"/>
        <end position="176"/>
    </location>
</feature>
<comment type="function">
    <text evidence="2">Involved in regulation of actin and microtubule organization. Part of a WAVE complex that activates the Arp2/3 complex.</text>
</comment>
<dbReference type="InterPro" id="IPR028457">
    <property type="entry name" value="ABI"/>
</dbReference>
<accession>A0A7J0DN30</accession>
<reference evidence="6" key="1">
    <citation type="submission" date="2019-07" db="EMBL/GenBank/DDBJ databases">
        <title>De Novo Assembly of kiwifruit Actinidia rufa.</title>
        <authorList>
            <person name="Sugita-Konishi S."/>
            <person name="Sato K."/>
            <person name="Mori E."/>
            <person name="Abe Y."/>
            <person name="Kisaki G."/>
            <person name="Hamano K."/>
            <person name="Suezawa K."/>
            <person name="Otani M."/>
            <person name="Fukuda T."/>
            <person name="Manabe T."/>
            <person name="Gomi K."/>
            <person name="Tabuchi M."/>
            <person name="Akimitsu K."/>
            <person name="Kataoka I."/>
        </authorList>
    </citation>
    <scope>NUCLEOTIDE SEQUENCE [LARGE SCALE GENOMIC DNA]</scope>
    <source>
        <strain evidence="6">cv. Fuchu</strain>
    </source>
</reference>
<feature type="domain" description="C2" evidence="4">
    <location>
        <begin position="227"/>
        <end position="363"/>
    </location>
</feature>